<protein>
    <recommendedName>
        <fullName evidence="2">Dimethylargininase</fullName>
    </recommendedName>
</protein>
<dbReference type="GO" id="GO:0019546">
    <property type="term" value="P:L-arginine deiminase pathway"/>
    <property type="evidence" value="ECO:0007669"/>
    <property type="project" value="TreeGrafter"/>
</dbReference>
<dbReference type="EMBL" id="UOFQ01000055">
    <property type="protein sequence ID" value="VAW86936.1"/>
    <property type="molecule type" value="Genomic_DNA"/>
</dbReference>
<dbReference type="SUPFAM" id="SSF55909">
    <property type="entry name" value="Pentein"/>
    <property type="match status" value="1"/>
</dbReference>
<organism evidence="1">
    <name type="scientific">hydrothermal vent metagenome</name>
    <dbReference type="NCBI Taxonomy" id="652676"/>
    <lineage>
        <taxon>unclassified sequences</taxon>
        <taxon>metagenomes</taxon>
        <taxon>ecological metagenomes</taxon>
    </lineage>
</organism>
<dbReference type="GO" id="GO:0016990">
    <property type="term" value="F:arginine deiminase activity"/>
    <property type="evidence" value="ECO:0007669"/>
    <property type="project" value="TreeGrafter"/>
</dbReference>
<dbReference type="AlphaFoldDB" id="A0A3B1A236"/>
<evidence type="ECO:0000313" key="1">
    <source>
        <dbReference type="EMBL" id="VAW86936.1"/>
    </source>
</evidence>
<dbReference type="PANTHER" id="PTHR47271">
    <property type="entry name" value="ARGININE DEIMINASE"/>
    <property type="match status" value="1"/>
</dbReference>
<dbReference type="Gene3D" id="3.75.10.10">
    <property type="entry name" value="L-arginine/glycine Amidinotransferase, Chain A"/>
    <property type="match status" value="1"/>
</dbReference>
<sequence>MNSTEIKINVRSEIATLKTVVMCFANPVNMASIFKHSGIDLPLIYQLWHNKFNPFFDDEKVRCQQQKFIDILSSHGVQVLLADQIFDCGTQHYTRDIGFAIDDVFFIANPRRYYRKRELDGITNLLSQFSKVSTIDDGVIEGGDVIVDEKYVIIGLGEETNKRGIKCLKNKMKENNIEREIVLLEFSHRGVIHLDTKFNIPAKGIALIHPKSFDSKSLKWLESKFDLIEATDREMKNIEINTFSISPKKIVMQKQSTRLAALLEEKGVEVIFVDYSEVLKLPGSFRCTTLPLERV</sequence>
<dbReference type="PANTHER" id="PTHR47271:SF2">
    <property type="entry name" value="ARGININE DEIMINASE"/>
    <property type="match status" value="1"/>
</dbReference>
<gene>
    <name evidence="1" type="ORF">MNBD_GAMMA17-1500</name>
</gene>
<proteinExistence type="predicted"/>
<accession>A0A3B1A236</accession>
<evidence type="ECO:0008006" key="2">
    <source>
        <dbReference type="Google" id="ProtNLM"/>
    </source>
</evidence>
<dbReference type="Pfam" id="PF02274">
    <property type="entry name" value="ADI"/>
    <property type="match status" value="2"/>
</dbReference>
<reference evidence="1" key="1">
    <citation type="submission" date="2018-06" db="EMBL/GenBank/DDBJ databases">
        <authorList>
            <person name="Zhirakovskaya E."/>
        </authorList>
    </citation>
    <scope>NUCLEOTIDE SEQUENCE</scope>
</reference>
<name>A0A3B1A236_9ZZZZ</name>